<dbReference type="GO" id="GO:0015293">
    <property type="term" value="F:symporter activity"/>
    <property type="evidence" value="ECO:0007669"/>
    <property type="project" value="UniProtKB-KW"/>
</dbReference>
<comment type="caution">
    <text evidence="11">The sequence shown here is derived from an EMBL/GenBank/DDBJ whole genome shotgun (WGS) entry which is preliminary data.</text>
</comment>
<keyword evidence="6" id="KW-0769">Symport</keyword>
<evidence type="ECO:0000256" key="2">
    <source>
        <dbReference type="ARBA" id="ARBA00006772"/>
    </source>
</evidence>
<feature type="transmembrane region" description="Helical" evidence="10">
    <location>
        <begin position="350"/>
        <end position="369"/>
    </location>
</feature>
<feature type="transmembrane region" description="Helical" evidence="10">
    <location>
        <begin position="453"/>
        <end position="472"/>
    </location>
</feature>
<dbReference type="PANTHER" id="PTHR10283">
    <property type="entry name" value="SOLUTE CARRIER FAMILY 13 MEMBER"/>
    <property type="match status" value="1"/>
</dbReference>
<dbReference type="NCBIfam" id="TIGR00785">
    <property type="entry name" value="dass"/>
    <property type="match status" value="1"/>
</dbReference>
<dbReference type="AlphaFoldDB" id="U6SK50"/>
<dbReference type="PATRIC" id="fig|1188261.3.peg.3862"/>
<comment type="subcellular location">
    <subcellularLocation>
        <location evidence="1">Membrane</location>
        <topology evidence="1">Multi-pass membrane protein</topology>
    </subcellularLocation>
</comment>
<feature type="transmembrane region" description="Helical" evidence="10">
    <location>
        <begin position="55"/>
        <end position="74"/>
    </location>
</feature>
<feature type="transmembrane region" description="Helical" evidence="10">
    <location>
        <begin position="86"/>
        <end position="117"/>
    </location>
</feature>
<evidence type="ECO:0000256" key="7">
    <source>
        <dbReference type="ARBA" id="ARBA00022989"/>
    </source>
</evidence>
<dbReference type="GO" id="GO:0005886">
    <property type="term" value="C:plasma membrane"/>
    <property type="evidence" value="ECO:0007669"/>
    <property type="project" value="TreeGrafter"/>
</dbReference>
<keyword evidence="12" id="KW-1185">Reference proteome</keyword>
<feature type="transmembrane region" description="Helical" evidence="10">
    <location>
        <begin position="390"/>
        <end position="411"/>
    </location>
</feature>
<name>U6SK50_9BACI</name>
<evidence type="ECO:0000256" key="10">
    <source>
        <dbReference type="SAM" id="Phobius"/>
    </source>
</evidence>
<dbReference type="EMBL" id="ATAE01000065">
    <property type="protein sequence ID" value="ERN51305.1"/>
    <property type="molecule type" value="Genomic_DNA"/>
</dbReference>
<dbReference type="Pfam" id="PF00939">
    <property type="entry name" value="Na_sulph_symp"/>
    <property type="match status" value="1"/>
</dbReference>
<evidence type="ECO:0000256" key="3">
    <source>
        <dbReference type="ARBA" id="ARBA00020150"/>
    </source>
</evidence>
<dbReference type="PROSITE" id="PS01271">
    <property type="entry name" value="NA_SULFATE"/>
    <property type="match status" value="1"/>
</dbReference>
<dbReference type="PANTHER" id="PTHR10283:SF82">
    <property type="entry name" value="SOLUTE CARRIER FAMILY 13 MEMBER 2"/>
    <property type="match status" value="1"/>
</dbReference>
<keyword evidence="7 10" id="KW-1133">Transmembrane helix</keyword>
<protein>
    <recommendedName>
        <fullName evidence="3">Sodium-dependent dicarboxylate transporter SdcS</fullName>
    </recommendedName>
    <alternativeName>
        <fullName evidence="9">Na(+)/dicarboxylate symporter</fullName>
    </alternativeName>
</protein>
<keyword evidence="8 10" id="KW-0472">Membrane</keyword>
<reference evidence="11 12" key="1">
    <citation type="journal article" date="2013" name="Genome Announc.">
        <title>Genome Sequence of the Extreme Obligate Alkaliphile Bacillus marmarensis Strain DSM 21297.</title>
        <authorList>
            <person name="Wernick D.G."/>
            <person name="Choi K.Y."/>
            <person name="Tat C.A."/>
            <person name="Lafontaine Rivera J.G."/>
            <person name="Liao J.C."/>
        </authorList>
    </citation>
    <scope>NUCLEOTIDE SEQUENCE [LARGE SCALE GENOMIC DNA]</scope>
    <source>
        <strain evidence="11 12">DSM 21297</strain>
    </source>
</reference>
<feature type="transmembrane region" description="Helical" evidence="10">
    <location>
        <begin position="325"/>
        <end position="344"/>
    </location>
</feature>
<sequence length="544" mass="58987">MKQLISKASKVFWEEHFTIKKFMSLFTIKGSEAVQKDFSIEKAKSEPPVPKKNNAQRIGLVAGPVLFLLCILFFQPEGLSNQAQAVLAITIWMAVWWMTEAVPIPVTALLPIILFPLTGGVDLNTTTSAYGSDIIFLFMGGFMIALAMERWNLHRRIALSIINLVGTSTEKIILGFMIATAFLSMWISSTATTMLMVPIGTAIIVNFGELLKQHRVSDISNLKDKFGKALMLAISYSALTGGLGTLIGTPPNTIMAGFARETYGLDISFASWMLFGVPIAIVFTGVAFFVLVKFLFPLRIKDLPGGSEIIREQYKALGSMSREEGMVAAVFTLTAIAWITRSFLLQPYVSQGIDDAIIAITAAVVLFILPSKQKPGESLLNWETTKKLPWGILILFGGGLALAAGFTNSGLTEWVGSQLTGLSNFPVIVILFAVIFLVIFLTEITSNTATATMLIPMMGALAVAVGVHPIALIAGTTIAASCAFMLPIATPPNAIVFSSGVLTIKDMAKSGIWLNIIFSIILTVVIYLYLPLVWNFNISELPLL</sequence>
<keyword evidence="5 10" id="KW-0812">Transmembrane</keyword>
<feature type="transmembrane region" description="Helical" evidence="10">
    <location>
        <begin position="157"/>
        <end position="179"/>
    </location>
</feature>
<evidence type="ECO:0000313" key="11">
    <source>
        <dbReference type="EMBL" id="ERN51305.1"/>
    </source>
</evidence>
<evidence type="ECO:0000256" key="9">
    <source>
        <dbReference type="ARBA" id="ARBA00031174"/>
    </source>
</evidence>
<dbReference type="Proteomes" id="UP000017170">
    <property type="component" value="Unassembled WGS sequence"/>
</dbReference>
<evidence type="ECO:0000256" key="1">
    <source>
        <dbReference type="ARBA" id="ARBA00004141"/>
    </source>
</evidence>
<dbReference type="GO" id="GO:0015141">
    <property type="term" value="F:succinate transmembrane transporter activity"/>
    <property type="evidence" value="ECO:0007669"/>
    <property type="project" value="UniProtKB-ARBA"/>
</dbReference>
<feature type="transmembrane region" description="Helical" evidence="10">
    <location>
        <begin position="229"/>
        <end position="249"/>
    </location>
</feature>
<feature type="transmembrane region" description="Helical" evidence="10">
    <location>
        <begin position="185"/>
        <end position="208"/>
    </location>
</feature>
<dbReference type="CDD" id="cd01115">
    <property type="entry name" value="SLC13_permease"/>
    <property type="match status" value="1"/>
</dbReference>
<gene>
    <name evidence="11" type="ORF">A33I_20715</name>
</gene>
<dbReference type="InterPro" id="IPR031312">
    <property type="entry name" value="Na/sul_symport_CS"/>
</dbReference>
<proteinExistence type="inferred from homology"/>
<evidence type="ECO:0000256" key="8">
    <source>
        <dbReference type="ARBA" id="ARBA00023136"/>
    </source>
</evidence>
<feature type="transmembrane region" description="Helical" evidence="10">
    <location>
        <begin position="269"/>
        <end position="292"/>
    </location>
</feature>
<evidence type="ECO:0000313" key="12">
    <source>
        <dbReference type="Proteomes" id="UP000017170"/>
    </source>
</evidence>
<accession>U6SK50</accession>
<comment type="similarity">
    <text evidence="2">Belongs to the SLC13A/DASS transporter (TC 2.A.47) family. NADC subfamily.</text>
</comment>
<feature type="transmembrane region" description="Helical" evidence="10">
    <location>
        <begin position="478"/>
        <end position="500"/>
    </location>
</feature>
<dbReference type="RefSeq" id="WP_022629847.1">
    <property type="nucleotide sequence ID" value="NZ_ATAE01000065.1"/>
</dbReference>
<evidence type="ECO:0000256" key="5">
    <source>
        <dbReference type="ARBA" id="ARBA00022692"/>
    </source>
</evidence>
<feature type="transmembrane region" description="Helical" evidence="10">
    <location>
        <begin position="129"/>
        <end position="148"/>
    </location>
</feature>
<feature type="transmembrane region" description="Helical" evidence="10">
    <location>
        <begin position="512"/>
        <end position="534"/>
    </location>
</feature>
<feature type="transmembrane region" description="Helical" evidence="10">
    <location>
        <begin position="423"/>
        <end position="441"/>
    </location>
</feature>
<dbReference type="InterPro" id="IPR001898">
    <property type="entry name" value="SLC13A/DASS"/>
</dbReference>
<organism evidence="11 12">
    <name type="scientific">Alkalihalophilus marmarensis DSM 21297</name>
    <dbReference type="NCBI Taxonomy" id="1188261"/>
    <lineage>
        <taxon>Bacteria</taxon>
        <taxon>Bacillati</taxon>
        <taxon>Bacillota</taxon>
        <taxon>Bacilli</taxon>
        <taxon>Bacillales</taxon>
        <taxon>Bacillaceae</taxon>
        <taxon>Alkalihalophilus</taxon>
    </lineage>
</organism>
<evidence type="ECO:0000256" key="4">
    <source>
        <dbReference type="ARBA" id="ARBA00022448"/>
    </source>
</evidence>
<keyword evidence="4" id="KW-0813">Transport</keyword>
<evidence type="ECO:0000256" key="6">
    <source>
        <dbReference type="ARBA" id="ARBA00022847"/>
    </source>
</evidence>